<accession>A0A2I0T9Y0</accession>
<feature type="signal peptide" evidence="1">
    <location>
        <begin position="1"/>
        <end position="34"/>
    </location>
</feature>
<evidence type="ECO:0000313" key="2">
    <source>
        <dbReference type="EMBL" id="PKU30606.1"/>
    </source>
</evidence>
<dbReference type="PANTHER" id="PTHR10151">
    <property type="entry name" value="ECTONUCLEOTIDE PYROPHOSPHATASE/PHOSPHODIESTERASE"/>
    <property type="match status" value="1"/>
</dbReference>
<dbReference type="Gene3D" id="3.40.720.10">
    <property type="entry name" value="Alkaline Phosphatase, subunit A"/>
    <property type="match status" value="1"/>
</dbReference>
<dbReference type="PANTHER" id="PTHR10151:SF125">
    <property type="entry name" value="ECTONUCLEOTIDE PYROPHOSPHATASE_PHOSPHODIESTERASE FAMILY MEMBER 5"/>
    <property type="match status" value="1"/>
</dbReference>
<dbReference type="InterPro" id="IPR002591">
    <property type="entry name" value="Phosphodiest/P_Trfase"/>
</dbReference>
<reference evidence="3" key="1">
    <citation type="submission" date="2017-11" db="EMBL/GenBank/DDBJ databases">
        <authorList>
            <person name="Lima N.C."/>
            <person name="Parody-Merino A.M."/>
            <person name="Battley P.F."/>
            <person name="Fidler A.E."/>
            <person name="Prosdocimi F."/>
        </authorList>
    </citation>
    <scope>NUCLEOTIDE SEQUENCE [LARGE SCALE GENOMIC DNA]</scope>
</reference>
<keyword evidence="1" id="KW-0732">Signal</keyword>
<evidence type="ECO:0000256" key="1">
    <source>
        <dbReference type="SAM" id="SignalP"/>
    </source>
</evidence>
<dbReference type="CDD" id="cd16018">
    <property type="entry name" value="Enpp"/>
    <property type="match status" value="1"/>
</dbReference>
<sequence>MLPQKRGQIPSRIAMNCYWKVLPIFLLFLPSSLSLQPARPRVLLVSFDGFRWDYIYKVSTPNFHYAMENGVRVKQVTNVFITKTYPNHYTMVTGLYAESHGMVANEMYDPILNETFSLNKMDVHNSKFWEEASPIWVTNQKEGHKTGAAMWPGTDVKIHGVFPTYYMPYNESVSFEDRVARLIDWFTSEEPINFGLLYWEQPDDMGHVLGPENPLMGPVISDIDKKLGYLISELKKAKLWGAINVIITSDHGMSQSSSERLIELDQYVNRGLYTVIDHSPAVAILPKEVGNHGYDNILPEMHPIFVAVGPAFRKNATREGMNATDLYPLLCHLLGINPLPNNGEYHANATPRSCTATVARLIMLGTIFYLMLKISLSKKNNRGGSAYGE</sequence>
<gene>
    <name evidence="2" type="ORF">llap_19090</name>
</gene>
<reference evidence="3" key="2">
    <citation type="submission" date="2017-12" db="EMBL/GenBank/DDBJ databases">
        <title>Genome sequence of the Bar-tailed Godwit (Limosa lapponica baueri).</title>
        <authorList>
            <person name="Lima N.C.B."/>
            <person name="Parody-Merino A.M."/>
            <person name="Battley P.F."/>
            <person name="Fidler A.E."/>
            <person name="Prosdocimi F."/>
        </authorList>
    </citation>
    <scope>NUCLEOTIDE SEQUENCE [LARGE SCALE GENOMIC DNA]</scope>
</reference>
<organism evidence="2 3">
    <name type="scientific">Limosa lapponica baueri</name>
    <dbReference type="NCBI Taxonomy" id="1758121"/>
    <lineage>
        <taxon>Eukaryota</taxon>
        <taxon>Metazoa</taxon>
        <taxon>Chordata</taxon>
        <taxon>Craniata</taxon>
        <taxon>Vertebrata</taxon>
        <taxon>Euteleostomi</taxon>
        <taxon>Archelosauria</taxon>
        <taxon>Archosauria</taxon>
        <taxon>Dinosauria</taxon>
        <taxon>Saurischia</taxon>
        <taxon>Theropoda</taxon>
        <taxon>Coelurosauria</taxon>
        <taxon>Aves</taxon>
        <taxon>Neognathae</taxon>
        <taxon>Neoaves</taxon>
        <taxon>Charadriiformes</taxon>
        <taxon>Scolopacidae</taxon>
        <taxon>Limosa</taxon>
    </lineage>
</organism>
<dbReference type="AlphaFoldDB" id="A0A2I0T9Y0"/>
<dbReference type="SUPFAM" id="SSF53649">
    <property type="entry name" value="Alkaline phosphatase-like"/>
    <property type="match status" value="1"/>
</dbReference>
<feature type="chain" id="PRO_5014196114" evidence="1">
    <location>
        <begin position="35"/>
        <end position="389"/>
    </location>
</feature>
<dbReference type="OrthoDB" id="415411at2759"/>
<dbReference type="InterPro" id="IPR017850">
    <property type="entry name" value="Alkaline_phosphatase_core_sf"/>
</dbReference>
<name>A0A2I0T9Y0_LIMLA</name>
<dbReference type="Pfam" id="PF01663">
    <property type="entry name" value="Phosphodiest"/>
    <property type="match status" value="1"/>
</dbReference>
<evidence type="ECO:0000313" key="3">
    <source>
        <dbReference type="Proteomes" id="UP000233556"/>
    </source>
</evidence>
<protein>
    <submittedName>
        <fullName evidence="2">Ectonucleotide pyrophosphatase phosphodiesterase family member 5</fullName>
    </submittedName>
</protein>
<keyword evidence="3" id="KW-1185">Reference proteome</keyword>
<dbReference type="EMBL" id="KZ514322">
    <property type="protein sequence ID" value="PKU30606.1"/>
    <property type="molecule type" value="Genomic_DNA"/>
</dbReference>
<proteinExistence type="predicted"/>
<dbReference type="Proteomes" id="UP000233556">
    <property type="component" value="Unassembled WGS sequence"/>
</dbReference>